<comment type="caution">
    <text evidence="2">The sequence shown here is derived from an EMBL/GenBank/DDBJ whole genome shotgun (WGS) entry which is preliminary data.</text>
</comment>
<reference evidence="2" key="1">
    <citation type="journal article" date="2015" name="Nature">
        <title>Complex archaea that bridge the gap between prokaryotes and eukaryotes.</title>
        <authorList>
            <person name="Spang A."/>
            <person name="Saw J.H."/>
            <person name="Jorgensen S.L."/>
            <person name="Zaremba-Niedzwiedzka K."/>
            <person name="Martijn J."/>
            <person name="Lind A.E."/>
            <person name="van Eijk R."/>
            <person name="Schleper C."/>
            <person name="Guy L."/>
            <person name="Ettema T.J."/>
        </authorList>
    </citation>
    <scope>NUCLEOTIDE SEQUENCE</scope>
</reference>
<feature type="transmembrane region" description="Helical" evidence="1">
    <location>
        <begin position="20"/>
        <end position="41"/>
    </location>
</feature>
<organism evidence="2">
    <name type="scientific">marine sediment metagenome</name>
    <dbReference type="NCBI Taxonomy" id="412755"/>
    <lineage>
        <taxon>unclassified sequences</taxon>
        <taxon>metagenomes</taxon>
        <taxon>ecological metagenomes</taxon>
    </lineage>
</organism>
<keyword evidence="1" id="KW-1133">Transmembrane helix</keyword>
<dbReference type="EMBL" id="LAZR01000155">
    <property type="protein sequence ID" value="KKN85742.1"/>
    <property type="molecule type" value="Genomic_DNA"/>
</dbReference>
<keyword evidence="1" id="KW-0472">Membrane</keyword>
<sequence length="115" mass="12592">MPTIEELIAIGVKQMSNPMYIALIAMIFMQYVGKGILSAIGEAVWRERQPANLAVHSLTLLLTVGIAIVFADTSVPLREAVLRGIISLPMAIGEYELVKKAFRVIGARRRKVKGS</sequence>
<feature type="transmembrane region" description="Helical" evidence="1">
    <location>
        <begin position="53"/>
        <end position="71"/>
    </location>
</feature>
<evidence type="ECO:0000256" key="1">
    <source>
        <dbReference type="SAM" id="Phobius"/>
    </source>
</evidence>
<evidence type="ECO:0000313" key="2">
    <source>
        <dbReference type="EMBL" id="KKN85742.1"/>
    </source>
</evidence>
<keyword evidence="1" id="KW-0812">Transmembrane</keyword>
<protein>
    <submittedName>
        <fullName evidence="2">Uncharacterized protein</fullName>
    </submittedName>
</protein>
<proteinExistence type="predicted"/>
<gene>
    <name evidence="2" type="ORF">LCGC14_0275470</name>
</gene>
<accession>A0A0F9UEE4</accession>
<dbReference type="AlphaFoldDB" id="A0A0F9UEE4"/>
<name>A0A0F9UEE4_9ZZZZ</name>